<dbReference type="Proteomes" id="UP000255163">
    <property type="component" value="Unassembled WGS sequence"/>
</dbReference>
<protein>
    <submittedName>
        <fullName evidence="1">Uncharacterized protein</fullName>
    </submittedName>
</protein>
<dbReference type="RefSeq" id="WP_258320798.1">
    <property type="nucleotide sequence ID" value="NZ_CP093154.1"/>
</dbReference>
<name>A0A376FBF5_ENTAS</name>
<sequence>MEPDKVSAKGLQVGFEQVDKRAYSGVDAINNHTGWYVAHGKLP</sequence>
<gene>
    <name evidence="1" type="ORF">NCTC12123_01646</name>
</gene>
<evidence type="ECO:0000313" key="2">
    <source>
        <dbReference type="Proteomes" id="UP000255163"/>
    </source>
</evidence>
<dbReference type="EMBL" id="UFYI01000007">
    <property type="protein sequence ID" value="STD20005.1"/>
    <property type="molecule type" value="Genomic_DNA"/>
</dbReference>
<accession>A0A376FBF5</accession>
<dbReference type="AlphaFoldDB" id="A0A376FBF5"/>
<evidence type="ECO:0000313" key="1">
    <source>
        <dbReference type="EMBL" id="STD20005.1"/>
    </source>
</evidence>
<organism evidence="1 2">
    <name type="scientific">Enterobacter asburiae</name>
    <dbReference type="NCBI Taxonomy" id="61645"/>
    <lineage>
        <taxon>Bacteria</taxon>
        <taxon>Pseudomonadati</taxon>
        <taxon>Pseudomonadota</taxon>
        <taxon>Gammaproteobacteria</taxon>
        <taxon>Enterobacterales</taxon>
        <taxon>Enterobacteriaceae</taxon>
        <taxon>Enterobacter</taxon>
        <taxon>Enterobacter cloacae complex</taxon>
    </lineage>
</organism>
<reference evidence="1 2" key="1">
    <citation type="submission" date="2018-06" db="EMBL/GenBank/DDBJ databases">
        <authorList>
            <consortium name="Pathogen Informatics"/>
            <person name="Doyle S."/>
        </authorList>
    </citation>
    <scope>NUCLEOTIDE SEQUENCE [LARGE SCALE GENOMIC DNA]</scope>
    <source>
        <strain evidence="1 2">NCTC12123</strain>
    </source>
</reference>
<proteinExistence type="predicted"/>